<accession>A0A1H6HXR1</accession>
<protein>
    <submittedName>
        <fullName evidence="2">Uncharacterized protein</fullName>
    </submittedName>
</protein>
<organism evidence="2 3">
    <name type="scientific">Halopenitus malekzadehii</name>
    <dbReference type="NCBI Taxonomy" id="1267564"/>
    <lineage>
        <taxon>Archaea</taxon>
        <taxon>Methanobacteriati</taxon>
        <taxon>Methanobacteriota</taxon>
        <taxon>Stenosarchaea group</taxon>
        <taxon>Halobacteria</taxon>
        <taxon>Halobacteriales</taxon>
        <taxon>Haloferacaceae</taxon>
        <taxon>Halopenitus</taxon>
    </lineage>
</organism>
<dbReference type="Proteomes" id="UP000199215">
    <property type="component" value="Unassembled WGS sequence"/>
</dbReference>
<name>A0A1H6HXR1_9EURY</name>
<sequence length="195" mass="20470">MTDDREADGSGASVAAHDDLAGIVDLFGAMTRSELRRGLSELAFKRGADVDDAALQTTIDAAVRDYYLVPIDGGDADLGPADESLLVVGPAAFPSVPPNAEDLPHILDVPDRHLDRDTLGRTVRDRLAADVADAVASADRSRLAALLEVTYDLEAWGSVDAADLRERILEAVETIEARGDGDSAGTTGGDSDVEN</sequence>
<keyword evidence="3" id="KW-1185">Reference proteome</keyword>
<proteinExistence type="predicted"/>
<feature type="region of interest" description="Disordered" evidence="1">
    <location>
        <begin position="175"/>
        <end position="195"/>
    </location>
</feature>
<dbReference type="STRING" id="1267564.SAMN05192561_101442"/>
<gene>
    <name evidence="2" type="ORF">SAMN05192561_101442</name>
</gene>
<evidence type="ECO:0000313" key="2">
    <source>
        <dbReference type="EMBL" id="SEH38967.1"/>
    </source>
</evidence>
<dbReference type="RefSeq" id="WP_245710027.1">
    <property type="nucleotide sequence ID" value="NZ_FNWU01000001.1"/>
</dbReference>
<dbReference type="Pfam" id="PF23421">
    <property type="entry name" value="DUF7109"/>
    <property type="match status" value="1"/>
</dbReference>
<evidence type="ECO:0000313" key="3">
    <source>
        <dbReference type="Proteomes" id="UP000199215"/>
    </source>
</evidence>
<dbReference type="EMBL" id="FNWU01000001">
    <property type="protein sequence ID" value="SEH38967.1"/>
    <property type="molecule type" value="Genomic_DNA"/>
</dbReference>
<dbReference type="InterPro" id="IPR055533">
    <property type="entry name" value="DUF7109"/>
</dbReference>
<dbReference type="AlphaFoldDB" id="A0A1H6HXR1"/>
<evidence type="ECO:0000256" key="1">
    <source>
        <dbReference type="SAM" id="MobiDB-lite"/>
    </source>
</evidence>
<reference evidence="2 3" key="1">
    <citation type="submission" date="2016-10" db="EMBL/GenBank/DDBJ databases">
        <authorList>
            <person name="de Groot N.N."/>
        </authorList>
    </citation>
    <scope>NUCLEOTIDE SEQUENCE [LARGE SCALE GENOMIC DNA]</scope>
    <source>
        <strain evidence="2 3">IBRC-M10418</strain>
    </source>
</reference>